<proteinExistence type="predicted"/>
<sequence>MWRKERFMKWAKLWPQQVMWMLLKKKHISQVHKSSSGRSRCAIGIYR</sequence>
<dbReference type="AlphaFoldDB" id="A0A2G9R8Z9"/>
<reference evidence="2" key="1">
    <citation type="journal article" date="2017" name="Nat. Commun.">
        <title>The North American bullfrog draft genome provides insight into hormonal regulation of long noncoding RNA.</title>
        <authorList>
            <person name="Hammond S.A."/>
            <person name="Warren R.L."/>
            <person name="Vandervalk B.P."/>
            <person name="Kucuk E."/>
            <person name="Khan H."/>
            <person name="Gibb E.A."/>
            <person name="Pandoh P."/>
            <person name="Kirk H."/>
            <person name="Zhao Y."/>
            <person name="Jones M."/>
            <person name="Mungall A.J."/>
            <person name="Coope R."/>
            <person name="Pleasance S."/>
            <person name="Moore R.A."/>
            <person name="Holt R.A."/>
            <person name="Round J.M."/>
            <person name="Ohora S."/>
            <person name="Walle B.V."/>
            <person name="Veldhoen N."/>
            <person name="Helbing C.C."/>
            <person name="Birol I."/>
        </authorList>
    </citation>
    <scope>NUCLEOTIDE SEQUENCE [LARGE SCALE GENOMIC DNA]</scope>
</reference>
<organism evidence="1 2">
    <name type="scientific">Aquarana catesbeiana</name>
    <name type="common">American bullfrog</name>
    <name type="synonym">Rana catesbeiana</name>
    <dbReference type="NCBI Taxonomy" id="8400"/>
    <lineage>
        <taxon>Eukaryota</taxon>
        <taxon>Metazoa</taxon>
        <taxon>Chordata</taxon>
        <taxon>Craniata</taxon>
        <taxon>Vertebrata</taxon>
        <taxon>Euteleostomi</taxon>
        <taxon>Amphibia</taxon>
        <taxon>Batrachia</taxon>
        <taxon>Anura</taxon>
        <taxon>Neobatrachia</taxon>
        <taxon>Ranoidea</taxon>
        <taxon>Ranidae</taxon>
        <taxon>Aquarana</taxon>
    </lineage>
</organism>
<evidence type="ECO:0000313" key="1">
    <source>
        <dbReference type="EMBL" id="PIO24362.1"/>
    </source>
</evidence>
<accession>A0A2G9R8Z9</accession>
<keyword evidence="2" id="KW-1185">Reference proteome</keyword>
<dbReference type="EMBL" id="KV954955">
    <property type="protein sequence ID" value="PIO24362.1"/>
    <property type="molecule type" value="Genomic_DNA"/>
</dbReference>
<evidence type="ECO:0000313" key="2">
    <source>
        <dbReference type="Proteomes" id="UP000228934"/>
    </source>
</evidence>
<protein>
    <submittedName>
        <fullName evidence="1">Uncharacterized protein</fullName>
    </submittedName>
</protein>
<name>A0A2G9R8Z9_AQUCT</name>
<dbReference type="Proteomes" id="UP000228934">
    <property type="component" value="Unassembled WGS sequence"/>
</dbReference>
<gene>
    <name evidence="1" type="ORF">AB205_0174130</name>
</gene>